<dbReference type="AlphaFoldDB" id="M7ZRZ4"/>
<dbReference type="eggNOG" id="ENOG502QTZ2">
    <property type="taxonomic scope" value="Eukaryota"/>
</dbReference>
<sequence>MEGIYIVVMIGFGTPLNLPLFRAGFEAQLRHYPRFRNIQTHDSMVECGKSNDATWGNKLGYIILPFRIAMHDDQIAYIREAKKMAERKKRSLEVIMTQKMTEIFLKCFGVKATSFIVRRMLGNTTLLFSNMIGPVERIDLWGHTVTFIAPSVYGPGEAWIRLMDDNAPHTRSDLQMAVWKRIVRQMTRLVRLGCEGESVEIERSECS</sequence>
<dbReference type="Pfam" id="PF06974">
    <property type="entry name" value="WS_DGAT_C"/>
    <property type="match status" value="1"/>
</dbReference>
<feature type="domain" description="O-acyltransferase WSD1 C-terminal" evidence="1">
    <location>
        <begin position="55"/>
        <end position="156"/>
    </location>
</feature>
<keyword evidence="2" id="KW-0012">Acyltransferase</keyword>
<dbReference type="PANTHER" id="PTHR31650:SF76">
    <property type="entry name" value="O-ACYLTRANSFERASE WSD1 C-TERMINAL DOMAIN-CONTAINING PROTEIN"/>
    <property type="match status" value="1"/>
</dbReference>
<dbReference type="STRING" id="4572.M7ZRZ4"/>
<dbReference type="GO" id="GO:0019432">
    <property type="term" value="P:triglyceride biosynthetic process"/>
    <property type="evidence" value="ECO:0007669"/>
    <property type="project" value="TreeGrafter"/>
</dbReference>
<proteinExistence type="predicted"/>
<name>M7ZRZ4_TRIUA</name>
<evidence type="ECO:0000313" key="2">
    <source>
        <dbReference type="EMBL" id="EMS55125.1"/>
    </source>
</evidence>
<organism evidence="2">
    <name type="scientific">Triticum urartu</name>
    <name type="common">Red wild einkorn</name>
    <name type="synonym">Crithodium urartu</name>
    <dbReference type="NCBI Taxonomy" id="4572"/>
    <lineage>
        <taxon>Eukaryota</taxon>
        <taxon>Viridiplantae</taxon>
        <taxon>Streptophyta</taxon>
        <taxon>Embryophyta</taxon>
        <taxon>Tracheophyta</taxon>
        <taxon>Spermatophyta</taxon>
        <taxon>Magnoliopsida</taxon>
        <taxon>Liliopsida</taxon>
        <taxon>Poales</taxon>
        <taxon>Poaceae</taxon>
        <taxon>BOP clade</taxon>
        <taxon>Pooideae</taxon>
        <taxon>Triticodae</taxon>
        <taxon>Triticeae</taxon>
        <taxon>Triticinae</taxon>
        <taxon>Triticum</taxon>
    </lineage>
</organism>
<dbReference type="PANTHER" id="PTHR31650">
    <property type="entry name" value="O-ACYLTRANSFERASE (WSD1-LIKE) FAMILY PROTEIN"/>
    <property type="match status" value="1"/>
</dbReference>
<evidence type="ECO:0000259" key="1">
    <source>
        <dbReference type="Pfam" id="PF06974"/>
    </source>
</evidence>
<keyword evidence="2" id="KW-0808">Transferase</keyword>
<dbReference type="GO" id="GO:0008374">
    <property type="term" value="F:O-acyltransferase activity"/>
    <property type="evidence" value="ECO:0007669"/>
    <property type="project" value="InterPro"/>
</dbReference>
<accession>M7ZRZ4</accession>
<protein>
    <submittedName>
        <fullName evidence="2">O-acyltransferase WSD1</fullName>
    </submittedName>
</protein>
<dbReference type="InterPro" id="IPR045034">
    <property type="entry name" value="O-acyltransferase_WSD1-like"/>
</dbReference>
<reference evidence="2" key="1">
    <citation type="journal article" date="2013" name="Nature">
        <title>Draft genome of the wheat A-genome progenitor Triticum urartu.</title>
        <authorList>
            <person name="Ling H.Q."/>
            <person name="Zhao S."/>
            <person name="Liu D."/>
            <person name="Wang J."/>
            <person name="Sun H."/>
            <person name="Zhang C."/>
            <person name="Fan H."/>
            <person name="Li D."/>
            <person name="Dong L."/>
            <person name="Tao Y."/>
            <person name="Gao C."/>
            <person name="Wu H."/>
            <person name="Li Y."/>
            <person name="Cui Y."/>
            <person name="Guo X."/>
            <person name="Zheng S."/>
            <person name="Wang B."/>
            <person name="Yu K."/>
            <person name="Liang Q."/>
            <person name="Yang W."/>
            <person name="Lou X."/>
            <person name="Chen J."/>
            <person name="Feng M."/>
            <person name="Jian J."/>
            <person name="Zhang X."/>
            <person name="Luo G."/>
            <person name="Jiang Y."/>
            <person name="Liu J."/>
            <person name="Wang Z."/>
            <person name="Sha Y."/>
            <person name="Zhang B."/>
            <person name="Wu H."/>
            <person name="Tang D."/>
            <person name="Shen Q."/>
            <person name="Xue P."/>
            <person name="Zou S."/>
            <person name="Wang X."/>
            <person name="Liu X."/>
            <person name="Wang F."/>
            <person name="Yang Y."/>
            <person name="An X."/>
            <person name="Dong Z."/>
            <person name="Zhang K."/>
            <person name="Zhang X."/>
            <person name="Luo M.C."/>
            <person name="Dvorak J."/>
            <person name="Tong Y."/>
            <person name="Wang J."/>
            <person name="Yang H."/>
            <person name="Li Z."/>
            <person name="Wang D."/>
            <person name="Zhang A."/>
            <person name="Wang J."/>
        </authorList>
    </citation>
    <scope>NUCLEOTIDE SEQUENCE</scope>
</reference>
<dbReference type="InterPro" id="IPR009721">
    <property type="entry name" value="O-acyltransferase_WSD1_C"/>
</dbReference>
<dbReference type="EMBL" id="KD174404">
    <property type="protein sequence ID" value="EMS55125.1"/>
    <property type="molecule type" value="Genomic_DNA"/>
</dbReference>
<gene>
    <name evidence="2" type="ORF">TRIUR3_00853</name>
</gene>
<dbReference type="GO" id="GO:0005886">
    <property type="term" value="C:plasma membrane"/>
    <property type="evidence" value="ECO:0007669"/>
    <property type="project" value="TreeGrafter"/>
</dbReference>